<dbReference type="Proteomes" id="UP000251853">
    <property type="component" value="Unassembled WGS sequence"/>
</dbReference>
<proteinExistence type="predicted"/>
<accession>A0A2X2U1T7</accession>
<dbReference type="RefSeq" id="WP_112481717.1">
    <property type="nucleotide sequence ID" value="NZ_JAIWZC010000001.1"/>
</dbReference>
<protein>
    <submittedName>
        <fullName evidence="1">Uncharacterized protein</fullName>
    </submittedName>
</protein>
<reference evidence="1 2" key="1">
    <citation type="submission" date="2018-06" db="EMBL/GenBank/DDBJ databases">
        <authorList>
            <consortium name="Pathogen Informatics"/>
            <person name="Doyle S."/>
        </authorList>
    </citation>
    <scope>NUCLEOTIDE SEQUENCE [LARGE SCALE GENOMIC DNA]</scope>
    <source>
        <strain evidence="1 2">NCTC11224</strain>
    </source>
</reference>
<dbReference type="InterPro" id="IPR043743">
    <property type="entry name" value="DUF5688"/>
</dbReference>
<organism evidence="1 2">
    <name type="scientific">Enterocloster clostridioformis</name>
    <dbReference type="NCBI Taxonomy" id="1531"/>
    <lineage>
        <taxon>Bacteria</taxon>
        <taxon>Bacillati</taxon>
        <taxon>Bacillota</taxon>
        <taxon>Clostridia</taxon>
        <taxon>Lachnospirales</taxon>
        <taxon>Lachnospiraceae</taxon>
        <taxon>Enterocloster</taxon>
    </lineage>
</organism>
<evidence type="ECO:0000313" key="2">
    <source>
        <dbReference type="Proteomes" id="UP000251853"/>
    </source>
</evidence>
<evidence type="ECO:0000313" key="1">
    <source>
        <dbReference type="EMBL" id="SQB10334.1"/>
    </source>
</evidence>
<sequence>MEPLTYEQFKQIYLQEIERLLKQRGYTIKPVIIGEGLSFENITLDLGEKICHSIDIQEVYAAHFKNNYPKFHIAEQTLKCFRDFGVVQREQVESKENILAFATNLNKSKETLEKARIPYLVIDDMAVYFKFIHEIPFGKTMESVVYDSHLQKWGCSVELVFNIAKQNKAQEIGACAVNWVELPEDKLFGRVQTIVDAKHLCYEPYDLFGLNGTGAMFYPEVLHEFEEVIHEHLIIVPYSEREAAVIPESCMREAWVQKELHQNIEKTEPRLKLSNHVYSYENGKLNRLKETLEEVLSAMSREADAVAVSYENVTKHKREGR</sequence>
<dbReference type="AlphaFoldDB" id="A0A2X2U1T7"/>
<keyword evidence="2" id="KW-1185">Reference proteome</keyword>
<dbReference type="Pfam" id="PF18941">
    <property type="entry name" value="DUF5688"/>
    <property type="match status" value="1"/>
</dbReference>
<gene>
    <name evidence="1" type="ORF">NCTC11224_01652</name>
</gene>
<name>A0A2X2U1T7_9FIRM</name>
<dbReference type="EMBL" id="UAVW01000003">
    <property type="protein sequence ID" value="SQB10334.1"/>
    <property type="molecule type" value="Genomic_DNA"/>
</dbReference>